<reference evidence="1 2" key="1">
    <citation type="submission" date="2011-02" db="EMBL/GenBank/DDBJ databases">
        <title>The Genome Sequence of Sphaeroforma arctica JP610.</title>
        <authorList>
            <consortium name="The Broad Institute Genome Sequencing Platform"/>
            <person name="Russ C."/>
            <person name="Cuomo C."/>
            <person name="Young S.K."/>
            <person name="Zeng Q."/>
            <person name="Gargeya S."/>
            <person name="Alvarado L."/>
            <person name="Berlin A."/>
            <person name="Chapman S.B."/>
            <person name="Chen Z."/>
            <person name="Freedman E."/>
            <person name="Gellesch M."/>
            <person name="Goldberg J."/>
            <person name="Griggs A."/>
            <person name="Gujja S."/>
            <person name="Heilman E."/>
            <person name="Heiman D."/>
            <person name="Howarth C."/>
            <person name="Mehta T."/>
            <person name="Neiman D."/>
            <person name="Pearson M."/>
            <person name="Roberts A."/>
            <person name="Saif S."/>
            <person name="Shea T."/>
            <person name="Shenoy N."/>
            <person name="Sisk P."/>
            <person name="Stolte C."/>
            <person name="Sykes S."/>
            <person name="White J."/>
            <person name="Yandava C."/>
            <person name="Burger G."/>
            <person name="Gray M.W."/>
            <person name="Holland P.W.H."/>
            <person name="King N."/>
            <person name="Lang F.B.F."/>
            <person name="Roger A.J."/>
            <person name="Ruiz-Trillo I."/>
            <person name="Haas B."/>
            <person name="Nusbaum C."/>
            <person name="Birren B."/>
        </authorList>
    </citation>
    <scope>NUCLEOTIDE SEQUENCE [LARGE SCALE GENOMIC DNA]</scope>
    <source>
        <strain evidence="1 2">JP610</strain>
    </source>
</reference>
<keyword evidence="2" id="KW-1185">Reference proteome</keyword>
<evidence type="ECO:0000313" key="2">
    <source>
        <dbReference type="Proteomes" id="UP000054560"/>
    </source>
</evidence>
<dbReference type="RefSeq" id="XP_014152338.1">
    <property type="nucleotide sequence ID" value="XM_014296863.1"/>
</dbReference>
<dbReference type="AlphaFoldDB" id="A0A0L0FPJ7"/>
<dbReference type="GeneID" id="25909640"/>
<proteinExistence type="predicted"/>
<gene>
    <name evidence="1" type="ORF">SARC_09136</name>
</gene>
<sequence>MDLDMNMFETTNEISGIFTPTMLESDSARIIHQDTTNNYQGVMRDLSGRVDTATLLPDIVLDTELHNYSLPTSGRHSPVVHSDIKAKMNNNKMNDVKSFILPSSRPQRAAAWKVVDKAHGTMQKLKKAGIDTNEKWQTGLKNVVPKVHLETVRDIILTLKLGTKQSHSDYIPALAALLYFKFCSSELPLTLDEWRGKVRNVYENNVIELQREKCLQQYCSRTDDTRSTGSLG</sequence>
<organism evidence="1 2">
    <name type="scientific">Sphaeroforma arctica JP610</name>
    <dbReference type="NCBI Taxonomy" id="667725"/>
    <lineage>
        <taxon>Eukaryota</taxon>
        <taxon>Ichthyosporea</taxon>
        <taxon>Ichthyophonida</taxon>
        <taxon>Sphaeroforma</taxon>
    </lineage>
</organism>
<dbReference type="Proteomes" id="UP000054560">
    <property type="component" value="Unassembled WGS sequence"/>
</dbReference>
<accession>A0A0L0FPJ7</accession>
<protein>
    <submittedName>
        <fullName evidence="1">Uncharacterized protein</fullName>
    </submittedName>
</protein>
<dbReference type="EMBL" id="KQ242489">
    <property type="protein sequence ID" value="KNC78436.1"/>
    <property type="molecule type" value="Genomic_DNA"/>
</dbReference>
<evidence type="ECO:0000313" key="1">
    <source>
        <dbReference type="EMBL" id="KNC78436.1"/>
    </source>
</evidence>
<name>A0A0L0FPJ7_9EUKA</name>